<keyword evidence="3" id="KW-1185">Reference proteome</keyword>
<dbReference type="AlphaFoldDB" id="A0A2G1MEA4"/>
<dbReference type="InterPro" id="IPR007419">
    <property type="entry name" value="BFD-like_2Fe2S-bd_dom"/>
</dbReference>
<name>A0A2G1MEA4_9RHOB</name>
<dbReference type="EMBL" id="NQWH01000021">
    <property type="protein sequence ID" value="PHP27075.1"/>
    <property type="molecule type" value="Genomic_DNA"/>
</dbReference>
<dbReference type="Pfam" id="PF04324">
    <property type="entry name" value="Fer2_BFD"/>
    <property type="match status" value="1"/>
</dbReference>
<feature type="domain" description="BFD-like [2Fe-2S]-binding" evidence="1">
    <location>
        <begin position="3"/>
        <end position="41"/>
    </location>
</feature>
<proteinExistence type="predicted"/>
<dbReference type="InterPro" id="IPR041854">
    <property type="entry name" value="BFD-like_2Fe2S-bd_dom_sf"/>
</dbReference>
<accession>A0A2G1MEA4</accession>
<organism evidence="2 3">
    <name type="scientific">Limimaricola cinnabarinus</name>
    <dbReference type="NCBI Taxonomy" id="1125964"/>
    <lineage>
        <taxon>Bacteria</taxon>
        <taxon>Pseudomonadati</taxon>
        <taxon>Pseudomonadota</taxon>
        <taxon>Alphaproteobacteria</taxon>
        <taxon>Rhodobacterales</taxon>
        <taxon>Paracoccaceae</taxon>
        <taxon>Limimaricola</taxon>
    </lineage>
</organism>
<evidence type="ECO:0000313" key="3">
    <source>
        <dbReference type="Proteomes" id="UP000221860"/>
    </source>
</evidence>
<gene>
    <name evidence="2" type="ORF">CJ301_13140</name>
</gene>
<protein>
    <recommendedName>
        <fullName evidence="1">BFD-like [2Fe-2S]-binding domain-containing protein</fullName>
    </recommendedName>
</protein>
<reference evidence="2 3" key="1">
    <citation type="submission" date="2017-08" db="EMBL/GenBank/DDBJ databases">
        <title>Draft Genome Sequence of Loktanella cinnabarina Strain XM1, Isolated from Coastal Surface Water.</title>
        <authorList>
            <person name="Ma R."/>
            <person name="Wang J."/>
            <person name="Wang Q."/>
            <person name="Ma Z."/>
            <person name="Li J."/>
            <person name="Chen L."/>
        </authorList>
    </citation>
    <scope>NUCLEOTIDE SEQUENCE [LARGE SCALE GENOMIC DNA]</scope>
    <source>
        <strain evidence="2 3">XM1</strain>
    </source>
</reference>
<sequence>MNAILTAIKSSWAMSVEAIGAPLGVGTSCGGCRPELAALVAAAQQPRAAE</sequence>
<dbReference type="Proteomes" id="UP000221860">
    <property type="component" value="Unassembled WGS sequence"/>
</dbReference>
<comment type="caution">
    <text evidence="2">The sequence shown here is derived from an EMBL/GenBank/DDBJ whole genome shotgun (WGS) entry which is preliminary data.</text>
</comment>
<evidence type="ECO:0000259" key="1">
    <source>
        <dbReference type="Pfam" id="PF04324"/>
    </source>
</evidence>
<dbReference type="Gene3D" id="1.10.10.1100">
    <property type="entry name" value="BFD-like [2Fe-2S]-binding domain"/>
    <property type="match status" value="1"/>
</dbReference>
<evidence type="ECO:0000313" key="2">
    <source>
        <dbReference type="EMBL" id="PHP27075.1"/>
    </source>
</evidence>